<keyword evidence="2" id="KW-0812">Transmembrane</keyword>
<feature type="transmembrane region" description="Helical" evidence="2">
    <location>
        <begin position="403"/>
        <end position="424"/>
    </location>
</feature>
<dbReference type="GO" id="GO:0004222">
    <property type="term" value="F:metalloendopeptidase activity"/>
    <property type="evidence" value="ECO:0007669"/>
    <property type="project" value="InterPro"/>
</dbReference>
<evidence type="ECO:0000256" key="2">
    <source>
        <dbReference type="SAM" id="Phobius"/>
    </source>
</evidence>
<keyword evidence="3" id="KW-1185">Reference proteome</keyword>
<dbReference type="GO" id="GO:0016020">
    <property type="term" value="C:membrane"/>
    <property type="evidence" value="ECO:0007669"/>
    <property type="project" value="InterPro"/>
</dbReference>
<dbReference type="WBParaSite" id="jg5904">
    <property type="protein sequence ID" value="jg5904"/>
    <property type="gene ID" value="jg5904"/>
</dbReference>
<proteinExistence type="predicted"/>
<reference evidence="4" key="1">
    <citation type="submission" date="2022-11" db="UniProtKB">
        <authorList>
            <consortium name="WormBaseParasite"/>
        </authorList>
    </citation>
    <scope>IDENTIFICATION</scope>
</reference>
<dbReference type="InterPro" id="IPR001193">
    <property type="entry name" value="MBTPS2"/>
</dbReference>
<dbReference type="GO" id="GO:0005737">
    <property type="term" value="C:cytoplasm"/>
    <property type="evidence" value="ECO:0007669"/>
    <property type="project" value="TreeGrafter"/>
</dbReference>
<dbReference type="GO" id="GO:0031293">
    <property type="term" value="P:membrane protein intracellular domain proteolysis"/>
    <property type="evidence" value="ECO:0007669"/>
    <property type="project" value="TreeGrafter"/>
</dbReference>
<sequence length="428" mass="47028">MCSEIEDILRRYLAQHYSCFDWSAHSVVGPTCLLPFYGTGAGVLVSDVNSKSGLSGATGLQPGHIVTRINQCPVHNASEWTKCLEDLHEKQKTIASAAPHSNSPLGYLVQYSKVLPWTASPDKVSNAASNGEIQCCSEFENVTLSSHICFRYKTAVGEQELRPVEDSPNMEKGNEATTSTLPPPTTPAVNLAESLGVLKNRVKRANLKMKSLPSQPSHQILPSNPANQFSPTKTKSNGSGQSPIQEHDTPSSKQSQEVYSHACLPARQVTDHASCELLDHSGDLKTMPADYVCVVPALYNGTVLLRFELKNKTRPVLFIGFLSEPLYMIDLLDLTPRSDWFPFFIPQAVELFGKYLVTFSLAMGLLNAVPCYGLDGQFMCSTVVDYFAGGRSLNQRLKLTNSIVAFGTTIFTLNVAIGFSKFLYNYWK</sequence>
<dbReference type="Proteomes" id="UP000887574">
    <property type="component" value="Unplaced"/>
</dbReference>
<evidence type="ECO:0000313" key="3">
    <source>
        <dbReference type="Proteomes" id="UP000887574"/>
    </source>
</evidence>
<dbReference type="Gene3D" id="2.30.42.10">
    <property type="match status" value="1"/>
</dbReference>
<dbReference type="PANTHER" id="PTHR13325">
    <property type="entry name" value="PROTEASE M50 MEMBRANE-BOUND TRANSCRIPTION FACTOR SITE 2 PROTEASE"/>
    <property type="match status" value="1"/>
</dbReference>
<feature type="region of interest" description="Disordered" evidence="1">
    <location>
        <begin position="161"/>
        <end position="189"/>
    </location>
</feature>
<keyword evidence="2" id="KW-0472">Membrane</keyword>
<feature type="compositionally biased region" description="Polar residues" evidence="1">
    <location>
        <begin position="212"/>
        <end position="244"/>
    </location>
</feature>
<feature type="region of interest" description="Disordered" evidence="1">
    <location>
        <begin position="210"/>
        <end position="258"/>
    </location>
</feature>
<keyword evidence="2" id="KW-1133">Transmembrane helix</keyword>
<protein>
    <submittedName>
        <fullName evidence="4">Membrane-bound transcription factor site-2 protease</fullName>
    </submittedName>
</protein>
<name>A0A915EES2_9BILA</name>
<evidence type="ECO:0000256" key="1">
    <source>
        <dbReference type="SAM" id="MobiDB-lite"/>
    </source>
</evidence>
<organism evidence="3 4">
    <name type="scientific">Ditylenchus dipsaci</name>
    <dbReference type="NCBI Taxonomy" id="166011"/>
    <lineage>
        <taxon>Eukaryota</taxon>
        <taxon>Metazoa</taxon>
        <taxon>Ecdysozoa</taxon>
        <taxon>Nematoda</taxon>
        <taxon>Chromadorea</taxon>
        <taxon>Rhabditida</taxon>
        <taxon>Tylenchina</taxon>
        <taxon>Tylenchomorpha</taxon>
        <taxon>Sphaerularioidea</taxon>
        <taxon>Anguinidae</taxon>
        <taxon>Anguininae</taxon>
        <taxon>Ditylenchus</taxon>
    </lineage>
</organism>
<dbReference type="InterPro" id="IPR036034">
    <property type="entry name" value="PDZ_sf"/>
</dbReference>
<dbReference type="AlphaFoldDB" id="A0A915EES2"/>
<dbReference type="SUPFAM" id="SSF50156">
    <property type="entry name" value="PDZ domain-like"/>
    <property type="match status" value="1"/>
</dbReference>
<accession>A0A915EES2</accession>
<dbReference type="PANTHER" id="PTHR13325:SF3">
    <property type="entry name" value="MEMBRANE-BOUND TRANSCRIPTION FACTOR SITE-2 PROTEASE"/>
    <property type="match status" value="1"/>
</dbReference>
<evidence type="ECO:0000313" key="4">
    <source>
        <dbReference type="WBParaSite" id="jg5904"/>
    </source>
</evidence>
<dbReference type="GO" id="GO:1905897">
    <property type="term" value="P:regulation of response to endoplasmic reticulum stress"/>
    <property type="evidence" value="ECO:0007669"/>
    <property type="project" value="TreeGrafter"/>
</dbReference>